<evidence type="ECO:0000256" key="4">
    <source>
        <dbReference type="ARBA" id="ARBA00022692"/>
    </source>
</evidence>
<feature type="transmembrane region" description="Helical" evidence="7">
    <location>
        <begin position="120"/>
        <end position="140"/>
    </location>
</feature>
<sequence>MTDLLPGLLAAVIYSVVGIVLLFAGFLMVDLITPGRLRDQIWVDRSRNAASYVATALLGIGAIVVTAIAVSDSDLLDGLVSTAVFGLAGTALMAGAFWVLDMLTPGRLGEMIVDPKPHPAVWVSCASNIAIAAIVCASMIP</sequence>
<keyword evidence="5 7" id="KW-1133">Transmembrane helix</keyword>
<evidence type="ECO:0000256" key="2">
    <source>
        <dbReference type="ARBA" id="ARBA00005779"/>
    </source>
</evidence>
<dbReference type="InterPro" id="IPR007140">
    <property type="entry name" value="DUF350"/>
</dbReference>
<comment type="caution">
    <text evidence="8">The sequence shown here is derived from an EMBL/GenBank/DDBJ whole genome shotgun (WGS) entry which is preliminary data.</text>
</comment>
<accession>A0A841C0I5</accession>
<feature type="transmembrane region" description="Helical" evidence="7">
    <location>
        <begin position="49"/>
        <end position="70"/>
    </location>
</feature>
<name>A0A841C0I5_9ACTN</name>
<feature type="transmembrane region" description="Helical" evidence="7">
    <location>
        <begin position="6"/>
        <end position="29"/>
    </location>
</feature>
<dbReference type="Pfam" id="PF03994">
    <property type="entry name" value="DUF350"/>
    <property type="match status" value="1"/>
</dbReference>
<dbReference type="GO" id="GO:0005886">
    <property type="term" value="C:plasma membrane"/>
    <property type="evidence" value="ECO:0007669"/>
    <property type="project" value="UniProtKB-SubCell"/>
</dbReference>
<evidence type="ECO:0000313" key="9">
    <source>
        <dbReference type="Proteomes" id="UP000587527"/>
    </source>
</evidence>
<gene>
    <name evidence="8" type="ORF">F4553_006293</name>
</gene>
<keyword evidence="9" id="KW-1185">Reference proteome</keyword>
<evidence type="ECO:0000256" key="6">
    <source>
        <dbReference type="ARBA" id="ARBA00023136"/>
    </source>
</evidence>
<dbReference type="RefSeq" id="WP_184843136.1">
    <property type="nucleotide sequence ID" value="NZ_JACHMN010000003.1"/>
</dbReference>
<comment type="similarity">
    <text evidence="2">Belongs to the UPF0719 family.</text>
</comment>
<evidence type="ECO:0000256" key="1">
    <source>
        <dbReference type="ARBA" id="ARBA00004651"/>
    </source>
</evidence>
<evidence type="ECO:0000256" key="5">
    <source>
        <dbReference type="ARBA" id="ARBA00022989"/>
    </source>
</evidence>
<evidence type="ECO:0000256" key="7">
    <source>
        <dbReference type="SAM" id="Phobius"/>
    </source>
</evidence>
<comment type="subcellular location">
    <subcellularLocation>
        <location evidence="1">Cell membrane</location>
        <topology evidence="1">Multi-pass membrane protein</topology>
    </subcellularLocation>
</comment>
<keyword evidence="4 7" id="KW-0812">Transmembrane</keyword>
<evidence type="ECO:0000256" key="3">
    <source>
        <dbReference type="ARBA" id="ARBA00022475"/>
    </source>
</evidence>
<keyword evidence="3" id="KW-1003">Cell membrane</keyword>
<organism evidence="8 9">
    <name type="scientific">Allocatelliglobosispora scoriae</name>
    <dbReference type="NCBI Taxonomy" id="643052"/>
    <lineage>
        <taxon>Bacteria</taxon>
        <taxon>Bacillati</taxon>
        <taxon>Actinomycetota</taxon>
        <taxon>Actinomycetes</taxon>
        <taxon>Micromonosporales</taxon>
        <taxon>Micromonosporaceae</taxon>
        <taxon>Allocatelliglobosispora</taxon>
    </lineage>
</organism>
<evidence type="ECO:0000313" key="8">
    <source>
        <dbReference type="EMBL" id="MBB5872859.1"/>
    </source>
</evidence>
<proteinExistence type="inferred from homology"/>
<dbReference type="EMBL" id="JACHMN010000003">
    <property type="protein sequence ID" value="MBB5872859.1"/>
    <property type="molecule type" value="Genomic_DNA"/>
</dbReference>
<dbReference type="Proteomes" id="UP000587527">
    <property type="component" value="Unassembled WGS sequence"/>
</dbReference>
<feature type="transmembrane region" description="Helical" evidence="7">
    <location>
        <begin position="82"/>
        <end position="100"/>
    </location>
</feature>
<protein>
    <submittedName>
        <fullName evidence="8">Uncharacterized membrane protein YjfL (UPF0719 family)</fullName>
    </submittedName>
</protein>
<keyword evidence="6 7" id="KW-0472">Membrane</keyword>
<reference evidence="8 9" key="1">
    <citation type="submission" date="2020-08" db="EMBL/GenBank/DDBJ databases">
        <title>Sequencing the genomes of 1000 actinobacteria strains.</title>
        <authorList>
            <person name="Klenk H.-P."/>
        </authorList>
    </citation>
    <scope>NUCLEOTIDE SEQUENCE [LARGE SCALE GENOMIC DNA]</scope>
    <source>
        <strain evidence="8 9">DSM 45362</strain>
    </source>
</reference>
<dbReference type="AlphaFoldDB" id="A0A841C0I5"/>